<keyword evidence="2" id="KW-0472">Membrane</keyword>
<dbReference type="Proteomes" id="UP000027586">
    <property type="component" value="Unassembled WGS sequence"/>
</dbReference>
<gene>
    <name evidence="3" type="ORF">LCOR_10297.1</name>
</gene>
<keyword evidence="2" id="KW-1133">Transmembrane helix</keyword>
<keyword evidence="2" id="KW-0812">Transmembrane</keyword>
<accession>A0A068SC14</accession>
<feature type="compositionally biased region" description="Pro residues" evidence="1">
    <location>
        <begin position="209"/>
        <end position="224"/>
    </location>
</feature>
<comment type="caution">
    <text evidence="3">The sequence shown here is derived from an EMBL/GenBank/DDBJ whole genome shotgun (WGS) entry which is preliminary data.</text>
</comment>
<dbReference type="OrthoDB" id="2290519at2759"/>
<reference evidence="3" key="1">
    <citation type="submission" date="2013-08" db="EMBL/GenBank/DDBJ databases">
        <title>Gene expansion shapes genome architecture in the human pathogen Lichtheimia corymbifera: an evolutionary genomics analysis in the ancient terrestrial Mucorales (Mucoromycotina).</title>
        <authorList>
            <person name="Schwartze V.U."/>
            <person name="Winter S."/>
            <person name="Shelest E."/>
            <person name="Marcet-Houben M."/>
            <person name="Horn F."/>
            <person name="Wehner S."/>
            <person name="Hoffmann K."/>
            <person name="Riege K."/>
            <person name="Sammeth M."/>
            <person name="Nowrousian M."/>
            <person name="Valiante V."/>
            <person name="Linde J."/>
            <person name="Jacobsen I.D."/>
            <person name="Marz M."/>
            <person name="Brakhage A.A."/>
            <person name="Gabaldon T."/>
            <person name="Bocker S."/>
            <person name="Voigt K."/>
        </authorList>
    </citation>
    <scope>NUCLEOTIDE SEQUENCE [LARGE SCALE GENOMIC DNA]</scope>
    <source>
        <strain evidence="3">FSU 9682</strain>
    </source>
</reference>
<sequence length="282" mass="31009">MYMKAHALVKRGESGQSQPFWISAVASIALLVGVIVLAILIHRCIKAKRRQRHTMMLDQASQEGSSSNRIDTIDPAGRVIQADEEQGVQAHGALQEKTAVVTANNNPSIVTNTNTKPLAQQKMYRLSQLLSLCSHNSISQQPKTTPTAKEKEKPCLADPQQIQTPSPASNRNHHHPHEIHNSTTVTTDPNETQQSEAQNTDQQHLDHPPSSPPPPPPTPPPLPPRSMKCTTNNDGTWKSNNNALASFGRKSVASVQWVGFRGSMDHRPHNDQLFVVNQDDVV</sequence>
<organism evidence="3 4">
    <name type="scientific">Lichtheimia corymbifera JMRC:FSU:9682</name>
    <dbReference type="NCBI Taxonomy" id="1263082"/>
    <lineage>
        <taxon>Eukaryota</taxon>
        <taxon>Fungi</taxon>
        <taxon>Fungi incertae sedis</taxon>
        <taxon>Mucoromycota</taxon>
        <taxon>Mucoromycotina</taxon>
        <taxon>Mucoromycetes</taxon>
        <taxon>Mucorales</taxon>
        <taxon>Lichtheimiaceae</taxon>
        <taxon>Lichtheimia</taxon>
    </lineage>
</organism>
<feature type="compositionally biased region" description="Polar residues" evidence="1">
    <location>
        <begin position="228"/>
        <end position="237"/>
    </location>
</feature>
<evidence type="ECO:0000313" key="3">
    <source>
        <dbReference type="EMBL" id="CDH59485.1"/>
    </source>
</evidence>
<feature type="region of interest" description="Disordered" evidence="1">
    <location>
        <begin position="138"/>
        <end position="237"/>
    </location>
</feature>
<protein>
    <submittedName>
        <fullName evidence="3">Uncharacterized protein</fullName>
    </submittedName>
</protein>
<feature type="compositionally biased region" description="Polar residues" evidence="1">
    <location>
        <begin position="160"/>
        <end position="170"/>
    </location>
</feature>
<evidence type="ECO:0000256" key="2">
    <source>
        <dbReference type="SAM" id="Phobius"/>
    </source>
</evidence>
<evidence type="ECO:0000256" key="1">
    <source>
        <dbReference type="SAM" id="MobiDB-lite"/>
    </source>
</evidence>
<evidence type="ECO:0000313" key="4">
    <source>
        <dbReference type="Proteomes" id="UP000027586"/>
    </source>
</evidence>
<dbReference type="AlphaFoldDB" id="A0A068SC14"/>
<name>A0A068SC14_9FUNG</name>
<feature type="transmembrane region" description="Helical" evidence="2">
    <location>
        <begin position="20"/>
        <end position="41"/>
    </location>
</feature>
<dbReference type="EMBL" id="CBTN010000071">
    <property type="protein sequence ID" value="CDH59485.1"/>
    <property type="molecule type" value="Genomic_DNA"/>
</dbReference>
<keyword evidence="4" id="KW-1185">Reference proteome</keyword>
<feature type="compositionally biased region" description="Polar residues" evidence="1">
    <location>
        <begin position="181"/>
        <end position="202"/>
    </location>
</feature>
<proteinExistence type="predicted"/>
<dbReference type="VEuPathDB" id="FungiDB:LCOR_10297.1"/>